<keyword evidence="3" id="KW-0489">Methyltransferase</keyword>
<dbReference type="GO" id="GO:0003838">
    <property type="term" value="F:sterol 24-C-methyltransferase activity"/>
    <property type="evidence" value="ECO:0007669"/>
    <property type="project" value="TreeGrafter"/>
</dbReference>
<evidence type="ECO:0000256" key="1">
    <source>
        <dbReference type="ARBA" id="ARBA00022679"/>
    </source>
</evidence>
<dbReference type="Pfam" id="PF08241">
    <property type="entry name" value="Methyltransf_11"/>
    <property type="match status" value="1"/>
</dbReference>
<dbReference type="Gene3D" id="3.40.50.150">
    <property type="entry name" value="Vaccinia Virus protein VP39"/>
    <property type="match status" value="1"/>
</dbReference>
<dbReference type="PANTHER" id="PTHR44068">
    <property type="entry name" value="ZGC:194242"/>
    <property type="match status" value="1"/>
</dbReference>
<sequence>MIVGIALRLAAMMLSSIEHPNQRQPERQFRPVLLLFAWLSRVAPGIKPHVQKAAIRAVYQLISAGSKGDPNSFMNYGYVPLDHPDSLPLSSLDEDYRYGIQLYHRVAGAVDLRDKDVLEVGSGRGGGAAWIMRYFKPRSMTGVDFANRAIEFCQRHYQIGGLSFQRGDAEDLPFPPSTFDVVVNVESSHCYPSVDRFFQEVRQVLRPQGYFLIADLRPKKDITLLREQLRTSGLTLLEEEDITANVARSLELDSPRRRAVMRHPIARVFPTAVNEFMGIKGSQLHTQLCNGEMQYMRFVLRKDAGATGEQ</sequence>
<gene>
    <name evidence="3" type="ORF">NITHO_5810003</name>
</gene>
<protein>
    <submittedName>
        <fullName evidence="3">Phthiotriol/phenolphthiotriol dimycocerosates methyltransferase</fullName>
        <ecNumber evidence="3">2.1.1.-</ecNumber>
    </submittedName>
</protein>
<evidence type="ECO:0000259" key="2">
    <source>
        <dbReference type="Pfam" id="PF08241"/>
    </source>
</evidence>
<dbReference type="InterPro" id="IPR050447">
    <property type="entry name" value="Erg6_SMT_methyltransf"/>
</dbReference>
<dbReference type="OrthoDB" id="9757640at2"/>
<proteinExistence type="predicted"/>
<evidence type="ECO:0000313" key="3">
    <source>
        <dbReference type="EMBL" id="CCF85822.1"/>
    </source>
</evidence>
<dbReference type="RefSeq" id="WP_008481047.1">
    <property type="nucleotide sequence ID" value="NZ_CAGS01000536.1"/>
</dbReference>
<dbReference type="CDD" id="cd02440">
    <property type="entry name" value="AdoMet_MTases"/>
    <property type="match status" value="1"/>
</dbReference>
<keyword evidence="4" id="KW-1185">Reference proteome</keyword>
<accession>I4EMA9</accession>
<dbReference type="GO" id="GO:0016126">
    <property type="term" value="P:sterol biosynthetic process"/>
    <property type="evidence" value="ECO:0007669"/>
    <property type="project" value="TreeGrafter"/>
</dbReference>
<dbReference type="Proteomes" id="UP000004221">
    <property type="component" value="Unassembled WGS sequence"/>
</dbReference>
<dbReference type="GO" id="GO:0032259">
    <property type="term" value="P:methylation"/>
    <property type="evidence" value="ECO:0007669"/>
    <property type="project" value="UniProtKB-KW"/>
</dbReference>
<dbReference type="PANTHER" id="PTHR44068:SF1">
    <property type="entry name" value="HYPOTHETICAL LOC100005854"/>
    <property type="match status" value="1"/>
</dbReference>
<dbReference type="AlphaFoldDB" id="I4EMA9"/>
<keyword evidence="1 3" id="KW-0808">Transferase</keyword>
<dbReference type="EMBL" id="CAGS01000536">
    <property type="protein sequence ID" value="CCF85822.1"/>
    <property type="molecule type" value="Genomic_DNA"/>
</dbReference>
<reference evidence="3 4" key="1">
    <citation type="journal article" date="2012" name="ISME J.">
        <title>Nitrification expanded: discovery, physiology and genomics of a nitrite-oxidizing bacterium from the phylum Chloroflexi.</title>
        <authorList>
            <person name="Sorokin D.Y."/>
            <person name="Lucker S."/>
            <person name="Vejmelkova D."/>
            <person name="Kostrikina N.A."/>
            <person name="Kleerebezem R."/>
            <person name="Rijpstra W.I."/>
            <person name="Damste J.S."/>
            <person name="Le Paslier D."/>
            <person name="Muyzer G."/>
            <person name="Wagner M."/>
            <person name="van Loosdrecht M.C."/>
            <person name="Daims H."/>
        </authorList>
    </citation>
    <scope>NUCLEOTIDE SEQUENCE [LARGE SCALE GENOMIC DNA]</scope>
    <source>
        <strain evidence="4">none</strain>
    </source>
</reference>
<feature type="domain" description="Methyltransferase type 11" evidence="2">
    <location>
        <begin position="118"/>
        <end position="213"/>
    </location>
</feature>
<dbReference type="SUPFAM" id="SSF53335">
    <property type="entry name" value="S-adenosyl-L-methionine-dependent methyltransferases"/>
    <property type="match status" value="1"/>
</dbReference>
<evidence type="ECO:0000313" key="4">
    <source>
        <dbReference type="Proteomes" id="UP000004221"/>
    </source>
</evidence>
<organism evidence="3 4">
    <name type="scientific">Nitrolancea hollandica Lb</name>
    <dbReference type="NCBI Taxonomy" id="1129897"/>
    <lineage>
        <taxon>Bacteria</taxon>
        <taxon>Pseudomonadati</taxon>
        <taxon>Thermomicrobiota</taxon>
        <taxon>Thermomicrobia</taxon>
        <taxon>Sphaerobacterales</taxon>
        <taxon>Sphaerobacterineae</taxon>
        <taxon>Sphaerobacteraceae</taxon>
        <taxon>Nitrolancea</taxon>
    </lineage>
</organism>
<dbReference type="InterPro" id="IPR013216">
    <property type="entry name" value="Methyltransf_11"/>
</dbReference>
<name>I4EMA9_9BACT</name>
<comment type="caution">
    <text evidence="3">The sequence shown here is derived from an EMBL/GenBank/DDBJ whole genome shotgun (WGS) entry which is preliminary data.</text>
</comment>
<dbReference type="EC" id="2.1.1.-" evidence="3"/>
<dbReference type="InterPro" id="IPR029063">
    <property type="entry name" value="SAM-dependent_MTases_sf"/>
</dbReference>